<proteinExistence type="predicted"/>
<evidence type="ECO:0000256" key="1">
    <source>
        <dbReference type="SAM" id="MobiDB-lite"/>
    </source>
</evidence>
<evidence type="ECO:0000256" key="2">
    <source>
        <dbReference type="SAM" id="SignalP"/>
    </source>
</evidence>
<organism evidence="3 4">
    <name type="scientific">Methylobacterium marchantiae</name>
    <dbReference type="NCBI Taxonomy" id="600331"/>
    <lineage>
        <taxon>Bacteria</taxon>
        <taxon>Pseudomonadati</taxon>
        <taxon>Pseudomonadota</taxon>
        <taxon>Alphaproteobacteria</taxon>
        <taxon>Hyphomicrobiales</taxon>
        <taxon>Methylobacteriaceae</taxon>
        <taxon>Methylobacterium</taxon>
    </lineage>
</organism>
<feature type="compositionally biased region" description="Low complexity" evidence="1">
    <location>
        <begin position="78"/>
        <end position="100"/>
    </location>
</feature>
<feature type="region of interest" description="Disordered" evidence="1">
    <location>
        <begin position="23"/>
        <end position="100"/>
    </location>
</feature>
<dbReference type="Proteomes" id="UP001597176">
    <property type="component" value="Unassembled WGS sequence"/>
</dbReference>
<comment type="caution">
    <text evidence="3">The sequence shown here is derived from an EMBL/GenBank/DDBJ whole genome shotgun (WGS) entry which is preliminary data.</text>
</comment>
<reference evidence="4" key="1">
    <citation type="journal article" date="2019" name="Int. J. Syst. Evol. Microbiol.">
        <title>The Global Catalogue of Microorganisms (GCM) 10K type strain sequencing project: providing services to taxonomists for standard genome sequencing and annotation.</title>
        <authorList>
            <consortium name="The Broad Institute Genomics Platform"/>
            <consortium name="The Broad Institute Genome Sequencing Center for Infectious Disease"/>
            <person name="Wu L."/>
            <person name="Ma J."/>
        </authorList>
    </citation>
    <scope>NUCLEOTIDE SEQUENCE [LARGE SCALE GENOMIC DNA]</scope>
    <source>
        <strain evidence="4">CCUG 56108</strain>
    </source>
</reference>
<feature type="signal peptide" evidence="2">
    <location>
        <begin position="1"/>
        <end position="22"/>
    </location>
</feature>
<sequence length="100" mass="9205">MQIKTLAVAAALAVSVGGSAFAQTAAGGGSAEGNMNSPGSVKSNSEKGMERMGGSSTGTGVNSTGSTMSRDVPSNATPGAPAGSNSGNAATGSGAAPSGK</sequence>
<keyword evidence="4" id="KW-1185">Reference proteome</keyword>
<name>A0ABW3X128_9HYPH</name>
<feature type="compositionally biased region" description="Polar residues" evidence="1">
    <location>
        <begin position="33"/>
        <end position="43"/>
    </location>
</feature>
<accession>A0ABW3X128</accession>
<protein>
    <submittedName>
        <fullName evidence="3">Uncharacterized protein</fullName>
    </submittedName>
</protein>
<feature type="compositionally biased region" description="Low complexity" evidence="1">
    <location>
        <begin position="58"/>
        <end position="69"/>
    </location>
</feature>
<evidence type="ECO:0000313" key="4">
    <source>
        <dbReference type="Proteomes" id="UP001597176"/>
    </source>
</evidence>
<dbReference type="EMBL" id="JBHTND010000021">
    <property type="protein sequence ID" value="MFD1302925.1"/>
    <property type="molecule type" value="Genomic_DNA"/>
</dbReference>
<gene>
    <name evidence="3" type="ORF">ACFQ4G_15235</name>
</gene>
<feature type="chain" id="PRO_5046990922" evidence="2">
    <location>
        <begin position="23"/>
        <end position="100"/>
    </location>
</feature>
<keyword evidence="2" id="KW-0732">Signal</keyword>
<dbReference type="RefSeq" id="WP_238205628.1">
    <property type="nucleotide sequence ID" value="NZ_JBHTND010000021.1"/>
</dbReference>
<evidence type="ECO:0000313" key="3">
    <source>
        <dbReference type="EMBL" id="MFD1302925.1"/>
    </source>
</evidence>